<dbReference type="RefSeq" id="WP_241936619.1">
    <property type="nucleotide sequence ID" value="NZ_JALBGC010000003.1"/>
</dbReference>
<evidence type="ECO:0000313" key="2">
    <source>
        <dbReference type="EMBL" id="MCI1188357.1"/>
    </source>
</evidence>
<evidence type="ECO:0000313" key="3">
    <source>
        <dbReference type="Proteomes" id="UP001139193"/>
    </source>
</evidence>
<organism evidence="2 3">
    <name type="scientific">Hymenobacter cyanobacteriorum</name>
    <dbReference type="NCBI Taxonomy" id="2926463"/>
    <lineage>
        <taxon>Bacteria</taxon>
        <taxon>Pseudomonadati</taxon>
        <taxon>Bacteroidota</taxon>
        <taxon>Cytophagia</taxon>
        <taxon>Cytophagales</taxon>
        <taxon>Hymenobacteraceae</taxon>
        <taxon>Hymenobacter</taxon>
    </lineage>
</organism>
<sequence>MLGTAATPPTPRLVGPGEQSENQQEEDADDLELEIDEDPSKLRSARTRPGLEDGSTAARGGDGTINPPFP</sequence>
<proteinExistence type="predicted"/>
<keyword evidence="3" id="KW-1185">Reference proteome</keyword>
<protein>
    <submittedName>
        <fullName evidence="2">Uncharacterized protein</fullName>
    </submittedName>
</protein>
<feature type="compositionally biased region" description="Acidic residues" evidence="1">
    <location>
        <begin position="23"/>
        <end position="37"/>
    </location>
</feature>
<evidence type="ECO:0000256" key="1">
    <source>
        <dbReference type="SAM" id="MobiDB-lite"/>
    </source>
</evidence>
<name>A0A9X1VHG9_9BACT</name>
<feature type="region of interest" description="Disordered" evidence="1">
    <location>
        <begin position="1"/>
        <end position="70"/>
    </location>
</feature>
<dbReference type="EMBL" id="JALBGC010000003">
    <property type="protein sequence ID" value="MCI1188357.1"/>
    <property type="molecule type" value="Genomic_DNA"/>
</dbReference>
<dbReference type="AlphaFoldDB" id="A0A9X1VHG9"/>
<gene>
    <name evidence="2" type="ORF">MON38_13075</name>
</gene>
<dbReference type="Proteomes" id="UP001139193">
    <property type="component" value="Unassembled WGS sequence"/>
</dbReference>
<accession>A0A9X1VHG9</accession>
<comment type="caution">
    <text evidence="2">The sequence shown here is derived from an EMBL/GenBank/DDBJ whole genome shotgun (WGS) entry which is preliminary data.</text>
</comment>
<reference evidence="2" key="1">
    <citation type="submission" date="2022-03" db="EMBL/GenBank/DDBJ databases">
        <title>Bacterial whole genome sequence for Hymenobacter sp. DH14.</title>
        <authorList>
            <person name="Le V."/>
        </authorList>
    </citation>
    <scope>NUCLEOTIDE SEQUENCE</scope>
    <source>
        <strain evidence="2">DH14</strain>
    </source>
</reference>